<dbReference type="Proteomes" id="UP000178892">
    <property type="component" value="Unassembled WGS sequence"/>
</dbReference>
<organism evidence="4 5">
    <name type="scientific">Candidatus Doudnabacteria bacterium RIFCSPHIGHO2_01_FULL_46_24</name>
    <dbReference type="NCBI Taxonomy" id="1817825"/>
    <lineage>
        <taxon>Bacteria</taxon>
        <taxon>Candidatus Doudnaibacteriota</taxon>
    </lineage>
</organism>
<reference evidence="4 5" key="1">
    <citation type="journal article" date="2016" name="Nat. Commun.">
        <title>Thousands of microbial genomes shed light on interconnected biogeochemical processes in an aquifer system.</title>
        <authorList>
            <person name="Anantharaman K."/>
            <person name="Brown C.T."/>
            <person name="Hug L.A."/>
            <person name="Sharon I."/>
            <person name="Castelle C.J."/>
            <person name="Probst A.J."/>
            <person name="Thomas B.C."/>
            <person name="Singh A."/>
            <person name="Wilkins M.J."/>
            <person name="Karaoz U."/>
            <person name="Brodie E.L."/>
            <person name="Williams K.H."/>
            <person name="Hubbard S.S."/>
            <person name="Banfield J.F."/>
        </authorList>
    </citation>
    <scope>NUCLEOTIDE SEQUENCE [LARGE SCALE GENOMIC DNA]</scope>
</reference>
<evidence type="ECO:0000259" key="3">
    <source>
        <dbReference type="Pfam" id="PF13649"/>
    </source>
</evidence>
<dbReference type="SUPFAM" id="SSF53335">
    <property type="entry name" value="S-adenosyl-L-methionine-dependent methyltransferases"/>
    <property type="match status" value="1"/>
</dbReference>
<comment type="caution">
    <text evidence="4">The sequence shown here is derived from an EMBL/GenBank/DDBJ whole genome shotgun (WGS) entry which is preliminary data.</text>
</comment>
<keyword evidence="1" id="KW-0489">Methyltransferase</keyword>
<evidence type="ECO:0000313" key="5">
    <source>
        <dbReference type="Proteomes" id="UP000178892"/>
    </source>
</evidence>
<name>A0A1F5NUN1_9BACT</name>
<sequence length="203" mass="22622">MRSVRLAVAWTFGLMVMLVAVFQLSTADSTQNSALSPVLWPQDFPFSYVLDQMETKPGQYVADVGCARGEFTIEIALRVGSRGIVLAEDISREAVSFVHDRAIEQKLWQIKPLLGTPTDPQLPTDSLDAVFMANAYAHMSNRGAMIRRIGKSLKQGGRMAMIDRLPRKLLAQEAKAAGLELYSLIPPQQTARTDFSFMIFTRR</sequence>
<dbReference type="AlphaFoldDB" id="A0A1F5NUN1"/>
<keyword evidence="2" id="KW-0808">Transferase</keyword>
<dbReference type="PANTHER" id="PTHR43861:SF1">
    <property type="entry name" value="TRANS-ACONITATE 2-METHYLTRANSFERASE"/>
    <property type="match status" value="1"/>
</dbReference>
<dbReference type="PANTHER" id="PTHR43861">
    <property type="entry name" value="TRANS-ACONITATE 2-METHYLTRANSFERASE-RELATED"/>
    <property type="match status" value="1"/>
</dbReference>
<dbReference type="Gene3D" id="3.40.50.150">
    <property type="entry name" value="Vaccinia Virus protein VP39"/>
    <property type="match status" value="1"/>
</dbReference>
<evidence type="ECO:0000256" key="1">
    <source>
        <dbReference type="ARBA" id="ARBA00022603"/>
    </source>
</evidence>
<dbReference type="Pfam" id="PF13649">
    <property type="entry name" value="Methyltransf_25"/>
    <property type="match status" value="1"/>
</dbReference>
<evidence type="ECO:0000313" key="4">
    <source>
        <dbReference type="EMBL" id="OGE81232.1"/>
    </source>
</evidence>
<dbReference type="GO" id="GO:0008168">
    <property type="term" value="F:methyltransferase activity"/>
    <property type="evidence" value="ECO:0007669"/>
    <property type="project" value="UniProtKB-KW"/>
</dbReference>
<protein>
    <recommendedName>
        <fullName evidence="3">Methyltransferase domain-containing protein</fullName>
    </recommendedName>
</protein>
<dbReference type="EMBL" id="MFEL01000010">
    <property type="protein sequence ID" value="OGE81232.1"/>
    <property type="molecule type" value="Genomic_DNA"/>
</dbReference>
<feature type="domain" description="Methyltransferase" evidence="3">
    <location>
        <begin position="61"/>
        <end position="157"/>
    </location>
</feature>
<dbReference type="GO" id="GO:0032259">
    <property type="term" value="P:methylation"/>
    <property type="evidence" value="ECO:0007669"/>
    <property type="project" value="UniProtKB-KW"/>
</dbReference>
<dbReference type="InterPro" id="IPR041698">
    <property type="entry name" value="Methyltransf_25"/>
</dbReference>
<evidence type="ECO:0000256" key="2">
    <source>
        <dbReference type="ARBA" id="ARBA00022679"/>
    </source>
</evidence>
<dbReference type="STRING" id="1817825.A2720_01695"/>
<dbReference type="CDD" id="cd02440">
    <property type="entry name" value="AdoMet_MTases"/>
    <property type="match status" value="1"/>
</dbReference>
<proteinExistence type="predicted"/>
<accession>A0A1F5NUN1</accession>
<dbReference type="InterPro" id="IPR029063">
    <property type="entry name" value="SAM-dependent_MTases_sf"/>
</dbReference>
<gene>
    <name evidence="4" type="ORF">A2720_01695</name>
</gene>